<evidence type="ECO:0000313" key="6">
    <source>
        <dbReference type="EMBL" id="CAL4082557.1"/>
    </source>
</evidence>
<reference evidence="6 7" key="1">
    <citation type="submission" date="2024-05" db="EMBL/GenBank/DDBJ databases">
        <authorList>
            <person name="Wallberg A."/>
        </authorList>
    </citation>
    <scope>NUCLEOTIDE SEQUENCE [LARGE SCALE GENOMIC DNA]</scope>
</reference>
<dbReference type="Gene3D" id="3.30.40.10">
    <property type="entry name" value="Zinc/RING finger domain, C3HC4 (zinc finger)"/>
    <property type="match status" value="1"/>
</dbReference>
<keyword evidence="2 4" id="KW-0863">Zinc-finger</keyword>
<dbReference type="PROSITE" id="PS50089">
    <property type="entry name" value="ZF_RING_2"/>
    <property type="match status" value="1"/>
</dbReference>
<dbReference type="InterPro" id="IPR013083">
    <property type="entry name" value="Znf_RING/FYVE/PHD"/>
</dbReference>
<evidence type="ECO:0000256" key="1">
    <source>
        <dbReference type="ARBA" id="ARBA00022723"/>
    </source>
</evidence>
<name>A0AAV2QGT0_MEGNR</name>
<dbReference type="InterPro" id="IPR017907">
    <property type="entry name" value="Znf_RING_CS"/>
</dbReference>
<dbReference type="SUPFAM" id="SSF57850">
    <property type="entry name" value="RING/U-box"/>
    <property type="match status" value="1"/>
</dbReference>
<dbReference type="InterPro" id="IPR052667">
    <property type="entry name" value="E3_ubiquitin-ligase_RING"/>
</dbReference>
<feature type="non-terminal residue" evidence="6">
    <location>
        <position position="379"/>
    </location>
</feature>
<accession>A0AAV2QGT0</accession>
<evidence type="ECO:0000256" key="3">
    <source>
        <dbReference type="ARBA" id="ARBA00022833"/>
    </source>
</evidence>
<dbReference type="Pfam" id="PF14634">
    <property type="entry name" value="zf-RING_5"/>
    <property type="match status" value="1"/>
</dbReference>
<keyword evidence="3" id="KW-0862">Zinc</keyword>
<keyword evidence="1" id="KW-0479">Metal-binding</keyword>
<dbReference type="SMART" id="SM00184">
    <property type="entry name" value="RING"/>
    <property type="match status" value="1"/>
</dbReference>
<dbReference type="SUPFAM" id="SSF57845">
    <property type="entry name" value="B-box zinc-binding domain"/>
    <property type="match status" value="1"/>
</dbReference>
<feature type="domain" description="RING-type" evidence="5">
    <location>
        <begin position="5"/>
        <end position="48"/>
    </location>
</feature>
<evidence type="ECO:0000256" key="4">
    <source>
        <dbReference type="PROSITE-ProRule" id="PRU00175"/>
    </source>
</evidence>
<evidence type="ECO:0000259" key="5">
    <source>
        <dbReference type="PROSITE" id="PS50089"/>
    </source>
</evidence>
<dbReference type="PANTHER" id="PTHR47156:SF10">
    <property type="entry name" value="E3 UBIQUITIN-PROTEIN LIGASE TRIM-21-RELATED"/>
    <property type="match status" value="1"/>
</dbReference>
<gene>
    <name evidence="6" type="ORF">MNOR_LOCUS11933</name>
</gene>
<proteinExistence type="predicted"/>
<dbReference type="GO" id="GO:0008270">
    <property type="term" value="F:zinc ion binding"/>
    <property type="evidence" value="ECO:0007669"/>
    <property type="project" value="UniProtKB-KW"/>
</dbReference>
<dbReference type="PANTHER" id="PTHR47156">
    <property type="entry name" value="PROTEIN CBG20824"/>
    <property type="match status" value="1"/>
</dbReference>
<protein>
    <recommendedName>
        <fullName evidence="5">RING-type domain-containing protein</fullName>
    </recommendedName>
</protein>
<evidence type="ECO:0000256" key="2">
    <source>
        <dbReference type="ARBA" id="ARBA00022771"/>
    </source>
</evidence>
<organism evidence="6 7">
    <name type="scientific">Meganyctiphanes norvegica</name>
    <name type="common">Northern krill</name>
    <name type="synonym">Thysanopoda norvegica</name>
    <dbReference type="NCBI Taxonomy" id="48144"/>
    <lineage>
        <taxon>Eukaryota</taxon>
        <taxon>Metazoa</taxon>
        <taxon>Ecdysozoa</taxon>
        <taxon>Arthropoda</taxon>
        <taxon>Crustacea</taxon>
        <taxon>Multicrustacea</taxon>
        <taxon>Malacostraca</taxon>
        <taxon>Eumalacostraca</taxon>
        <taxon>Eucarida</taxon>
        <taxon>Euphausiacea</taxon>
        <taxon>Euphausiidae</taxon>
        <taxon>Meganyctiphanes</taxon>
    </lineage>
</organism>
<dbReference type="Proteomes" id="UP001497623">
    <property type="component" value="Unassembled WGS sequence"/>
</dbReference>
<sequence>DWLHCNICFSKYEETLARPCVLPCGHTYCHHCIDATILESALSCPECRQNHSIVSASQLPVNYVLVGLIEQLKLRQNTENETSQEVSEESKKTNIESDDFGAVLFEKTQKSFENQKGLLKISAGMCHEHIENELKYRCTKHKSWICCECISEDHPRNACNVISFQEEIERRKVDQKNFLEVELKFCQKSMDQLKMYSEQLEIEKGNQEKILMQLTDLKEKHKSVTEQLITEQATTIQLLKEGSRQHQELSNKELLVSGASTLHDSNMARQELKKKASEANEWSKLSYNECDNSKMINDSVESRMATELAIKFHDICLYGRSLSGLVKENESDLFDELLPAENNEDVFKPEESTELGQKYVEEKEKLTEKENKIKVFIKV</sequence>
<evidence type="ECO:0000313" key="7">
    <source>
        <dbReference type="Proteomes" id="UP001497623"/>
    </source>
</evidence>
<comment type="caution">
    <text evidence="6">The sequence shown here is derived from an EMBL/GenBank/DDBJ whole genome shotgun (WGS) entry which is preliminary data.</text>
</comment>
<dbReference type="AlphaFoldDB" id="A0AAV2QGT0"/>
<dbReference type="InterPro" id="IPR001841">
    <property type="entry name" value="Znf_RING"/>
</dbReference>
<keyword evidence="7" id="KW-1185">Reference proteome</keyword>
<feature type="non-terminal residue" evidence="6">
    <location>
        <position position="1"/>
    </location>
</feature>
<dbReference type="PROSITE" id="PS00518">
    <property type="entry name" value="ZF_RING_1"/>
    <property type="match status" value="1"/>
</dbReference>
<dbReference type="EMBL" id="CAXKWB010006379">
    <property type="protein sequence ID" value="CAL4082557.1"/>
    <property type="molecule type" value="Genomic_DNA"/>
</dbReference>